<reference evidence="2 3" key="1">
    <citation type="submission" date="2024-05" db="EMBL/GenBank/DDBJ databases">
        <title>Roseateles sp. 2.12 16S ribosomal RNA gene Genome sequencing and assembly.</title>
        <authorList>
            <person name="Woo H."/>
        </authorList>
    </citation>
    <scope>NUCLEOTIDE SEQUENCE [LARGE SCALE GENOMIC DNA]</scope>
    <source>
        <strain evidence="2 3">2.12</strain>
    </source>
</reference>
<accession>A0ABV0GL18</accession>
<evidence type="ECO:0000256" key="1">
    <source>
        <dbReference type="SAM" id="SignalP"/>
    </source>
</evidence>
<sequence length="146" mass="15365">MKALTTLAALITLAATPIVVIAGHGTPPDPVSRTAVTDVRPLMIEALQAPLGQAHGVLTGMNAQAITLHFKATSPIHIDVATLQRFAQAGCARLQVTFWQEGVQLGGQGPEAAGPRRQTIDFGINYCLDGRPPLSLAPEALFPDRP</sequence>
<keyword evidence="1" id="KW-0732">Signal</keyword>
<feature type="signal peptide" evidence="1">
    <location>
        <begin position="1"/>
        <end position="22"/>
    </location>
</feature>
<organism evidence="2 3">
    <name type="scientific">Roseateles flavus</name>
    <dbReference type="NCBI Taxonomy" id="3149041"/>
    <lineage>
        <taxon>Bacteria</taxon>
        <taxon>Pseudomonadati</taxon>
        <taxon>Pseudomonadota</taxon>
        <taxon>Betaproteobacteria</taxon>
        <taxon>Burkholderiales</taxon>
        <taxon>Sphaerotilaceae</taxon>
        <taxon>Roseateles</taxon>
    </lineage>
</organism>
<keyword evidence="3" id="KW-1185">Reference proteome</keyword>
<comment type="caution">
    <text evidence="2">The sequence shown here is derived from an EMBL/GenBank/DDBJ whole genome shotgun (WGS) entry which is preliminary data.</text>
</comment>
<name>A0ABV0GL18_9BURK</name>
<protein>
    <submittedName>
        <fullName evidence="2">Uncharacterized protein</fullName>
    </submittedName>
</protein>
<dbReference type="EMBL" id="JBDPZC010000016">
    <property type="protein sequence ID" value="MEO3715632.1"/>
    <property type="molecule type" value="Genomic_DNA"/>
</dbReference>
<evidence type="ECO:0000313" key="2">
    <source>
        <dbReference type="EMBL" id="MEO3715632.1"/>
    </source>
</evidence>
<feature type="chain" id="PRO_5045256016" evidence="1">
    <location>
        <begin position="23"/>
        <end position="146"/>
    </location>
</feature>
<gene>
    <name evidence="2" type="ORF">ABDJ40_22900</name>
</gene>
<dbReference type="Proteomes" id="UP001462640">
    <property type="component" value="Unassembled WGS sequence"/>
</dbReference>
<dbReference type="RefSeq" id="WP_347613197.1">
    <property type="nucleotide sequence ID" value="NZ_JBDPZC010000016.1"/>
</dbReference>
<evidence type="ECO:0000313" key="3">
    <source>
        <dbReference type="Proteomes" id="UP001462640"/>
    </source>
</evidence>
<proteinExistence type="predicted"/>